<reference evidence="1" key="1">
    <citation type="journal article" date="2017" name="Science">
        <title>Giant viruses with an expanded complement of translation system components.</title>
        <authorList>
            <person name="Schulz F."/>
            <person name="Yutin N."/>
            <person name="Ivanova N.N."/>
            <person name="Ortega D.R."/>
            <person name="Lee T.K."/>
            <person name="Vierheilig J."/>
            <person name="Daims H."/>
            <person name="Horn M."/>
            <person name="Wagner M."/>
            <person name="Jensen G.J."/>
            <person name="Kyrpides N.C."/>
            <person name="Koonin E.V."/>
            <person name="Woyke T."/>
        </authorList>
    </citation>
    <scope>NUCLEOTIDE SEQUENCE</scope>
    <source>
        <strain evidence="1">KNV1</strain>
    </source>
</reference>
<organism evidence="1">
    <name type="scientific">Klosneuvirus KNV1</name>
    <dbReference type="NCBI Taxonomy" id="1977640"/>
    <lineage>
        <taxon>Viruses</taxon>
        <taxon>Varidnaviria</taxon>
        <taxon>Bamfordvirae</taxon>
        <taxon>Nucleocytoviricota</taxon>
        <taxon>Megaviricetes</taxon>
        <taxon>Imitervirales</taxon>
        <taxon>Mimiviridae</taxon>
        <taxon>Klosneuvirinae</taxon>
        <taxon>Klosneuvirus</taxon>
    </lineage>
</organism>
<accession>A0A1V0SIJ8</accession>
<sequence length="587" mass="69162">MNQEVVNEAEPKVGDIIYRNGIRYKVINRGKNKIMRMCAIDDCECSSRNGYEYHCIRHYNELHGLVPEIIYKNGLKYRKTKSGAIKLACIVDECMQHIQSNHTYYCMKHYLELGVNDNERSEAIKQTKIKIQTENENKEKEYKEFLEKNYKIIDTIKIYFVDGKKYRIRETDNLMIQACMFDDCNRYILRNTNYCRSHLKYSDKNHIETLKTVFSDKEMCMTKIDNINNIKIYYKDDKKYRTNKQKEFIPACSFIGCNKFAKADNYCFGHENGTASNSPDKLEKRKLALENQKITAINNTKIGDETEQWLCDIIQTLVSINSVKRIGYIRSELDVIYKVNNEDKYRGVQVKTLQYSKRSNVYSISSHTEYSDDTLIVGISKKRDKFVLYFSEELQNMGIRFSFGKRKTKYSQYMFTDLSRFLIKLEELLPKSSFYDINKLQRDVKTEHESMERLKNKCIDNELTFEYFETHASRIDCIINNYNVQCKASSRKSHNIISFSINTYAGKINGKKISRPYSDIDGIDFFIMEMLNYKGDFYIIPIKEMINRGYIKTAECNGKKSIGLPKPGYTEDHWVKKYLNNFDQLTG</sequence>
<gene>
    <name evidence="1" type="ORF">Klosneuvirus_1_400</name>
</gene>
<protein>
    <submittedName>
        <fullName evidence="1">Uncharacterized protein</fullName>
    </submittedName>
</protein>
<name>A0A1V0SIJ8_9VIRU</name>
<proteinExistence type="predicted"/>
<dbReference type="EMBL" id="KY684108">
    <property type="protein sequence ID" value="ARF11543.1"/>
    <property type="molecule type" value="Genomic_DNA"/>
</dbReference>
<evidence type="ECO:0000313" key="1">
    <source>
        <dbReference type="EMBL" id="ARF11543.1"/>
    </source>
</evidence>